<reference evidence="2" key="1">
    <citation type="journal article" date="2019" name="Int. J. Syst. Evol. Microbiol.">
        <title>The Global Catalogue of Microorganisms (GCM) 10K type strain sequencing project: providing services to taxonomists for standard genome sequencing and annotation.</title>
        <authorList>
            <consortium name="The Broad Institute Genomics Platform"/>
            <consortium name="The Broad Institute Genome Sequencing Center for Infectious Disease"/>
            <person name="Wu L."/>
            <person name="Ma J."/>
        </authorList>
    </citation>
    <scope>NUCLEOTIDE SEQUENCE [LARGE SCALE GENOMIC DNA]</scope>
    <source>
        <strain evidence="2">CCUG 61697</strain>
    </source>
</reference>
<sequence length="67" mass="7443">MSRLILAQELKTHSIAELFSLLAAIDQELACSKAGSHQRSNAIASHENVQRELNRRLSRHLQPVASP</sequence>
<evidence type="ECO:0000313" key="1">
    <source>
        <dbReference type="EMBL" id="MFD0986231.1"/>
    </source>
</evidence>
<evidence type="ECO:0000313" key="2">
    <source>
        <dbReference type="Proteomes" id="UP001597102"/>
    </source>
</evidence>
<name>A0ABW3J815_9HYPH</name>
<comment type="caution">
    <text evidence="1">The sequence shown here is derived from an EMBL/GenBank/DDBJ whole genome shotgun (WGS) entry which is preliminary data.</text>
</comment>
<keyword evidence="2" id="KW-1185">Reference proteome</keyword>
<dbReference type="EMBL" id="JBHTJO010000001">
    <property type="protein sequence ID" value="MFD0986231.1"/>
    <property type="molecule type" value="Genomic_DNA"/>
</dbReference>
<dbReference type="RefSeq" id="WP_379085964.1">
    <property type="nucleotide sequence ID" value="NZ_JBHTJO010000001.1"/>
</dbReference>
<gene>
    <name evidence="1" type="ORF">ACFQ2F_03895</name>
</gene>
<accession>A0ABW3J815</accession>
<protein>
    <submittedName>
        <fullName evidence="1">Uncharacterized protein</fullName>
    </submittedName>
</protein>
<proteinExistence type="predicted"/>
<dbReference type="Proteomes" id="UP001597102">
    <property type="component" value="Unassembled WGS sequence"/>
</dbReference>
<organism evidence="1 2">
    <name type="scientific">Methyloligella solikamskensis</name>
    <dbReference type="NCBI Taxonomy" id="1177756"/>
    <lineage>
        <taxon>Bacteria</taxon>
        <taxon>Pseudomonadati</taxon>
        <taxon>Pseudomonadota</taxon>
        <taxon>Alphaproteobacteria</taxon>
        <taxon>Hyphomicrobiales</taxon>
        <taxon>Hyphomicrobiaceae</taxon>
        <taxon>Methyloligella</taxon>
    </lineage>
</organism>